<gene>
    <name evidence="2" type="ORF">F1189_08470</name>
</gene>
<evidence type="ECO:0000313" key="3">
    <source>
        <dbReference type="Proteomes" id="UP000325255"/>
    </source>
</evidence>
<dbReference type="Pfam" id="PF09084">
    <property type="entry name" value="NMT1"/>
    <property type="match status" value="1"/>
</dbReference>
<dbReference type="SUPFAM" id="SSF53850">
    <property type="entry name" value="Periplasmic binding protein-like II"/>
    <property type="match status" value="1"/>
</dbReference>
<dbReference type="EMBL" id="VWPK01000010">
    <property type="protein sequence ID" value="KAA5612759.1"/>
    <property type="molecule type" value="Genomic_DNA"/>
</dbReference>
<keyword evidence="3" id="KW-1185">Reference proteome</keyword>
<dbReference type="Proteomes" id="UP000325255">
    <property type="component" value="Unassembled WGS sequence"/>
</dbReference>
<accession>A0A5M6IXS7</accession>
<dbReference type="OrthoDB" id="570524at2"/>
<evidence type="ECO:0000259" key="1">
    <source>
        <dbReference type="Pfam" id="PF09084"/>
    </source>
</evidence>
<organism evidence="2 3">
    <name type="scientific">Rhodovastum atsumiense</name>
    <dbReference type="NCBI Taxonomy" id="504468"/>
    <lineage>
        <taxon>Bacteria</taxon>
        <taxon>Pseudomonadati</taxon>
        <taxon>Pseudomonadota</taxon>
        <taxon>Alphaproteobacteria</taxon>
        <taxon>Acetobacterales</taxon>
        <taxon>Acetobacteraceae</taxon>
        <taxon>Rhodovastum</taxon>
    </lineage>
</organism>
<dbReference type="Gene3D" id="3.40.190.10">
    <property type="entry name" value="Periplasmic binding protein-like II"/>
    <property type="match status" value="2"/>
</dbReference>
<name>A0A5M6IXS7_9PROT</name>
<comment type="caution">
    <text evidence="2">The sequence shown here is derived from an EMBL/GenBank/DDBJ whole genome shotgun (WGS) entry which is preliminary data.</text>
</comment>
<protein>
    <submittedName>
        <fullName evidence="2">ABC transporter substrate-binding protein</fullName>
    </submittedName>
</protein>
<dbReference type="PANTHER" id="PTHR30024">
    <property type="entry name" value="ALIPHATIC SULFONATES-BINDING PROTEIN-RELATED"/>
    <property type="match status" value="1"/>
</dbReference>
<evidence type="ECO:0000313" key="2">
    <source>
        <dbReference type="EMBL" id="KAA5612759.1"/>
    </source>
</evidence>
<sequence>MPVTDSPIRMRSFGPVIVHEGRSIAMKRLACRPPRTALPSPAAPPGRRAALLGAGAFATAALLAGRVAAAPSPAIGTPRKLTLSWSPSSLCHIAVPVAVKEGFFIRHGLDVDLISWGSTTDALLASLSTGKADIAVGMVLRWIKPLEQGFDVRLTGGTHAGCMRIMAAPSAHIANLGHLRGKRIGIGDVAGVDKNFFAIALKKAGVNPVTDVDWRTFPPDMLGVAISKGEVDAISTGDPLAYNLRRSAGLIEIASNMDAEYANRACCVIAAGGALLRNDRPAAAAATLALVEAADWAHHHPAEAAAIFAPYAPTRNLEELTDTLRSYGNHRHPTGRDFRGDIIAYVNELKDIEVIKPSVNAERFADRICVDVLAS</sequence>
<proteinExistence type="predicted"/>
<reference evidence="2 3" key="1">
    <citation type="submission" date="2019-09" db="EMBL/GenBank/DDBJ databases">
        <title>Genome sequence of Rhodovastum atsumiense, a diverse member of the Acetobacteraceae family of non-sulfur purple photosynthetic bacteria.</title>
        <authorList>
            <person name="Meyer T."/>
            <person name="Kyndt J."/>
        </authorList>
    </citation>
    <scope>NUCLEOTIDE SEQUENCE [LARGE SCALE GENOMIC DNA]</scope>
    <source>
        <strain evidence="2 3">DSM 21279</strain>
    </source>
</reference>
<dbReference type="PANTHER" id="PTHR30024:SF21">
    <property type="entry name" value="ABC TRANSPORTER SUBSTRATE-BINDING PROTEIN"/>
    <property type="match status" value="1"/>
</dbReference>
<dbReference type="AlphaFoldDB" id="A0A5M6IXS7"/>
<feature type="domain" description="SsuA/THI5-like" evidence="1">
    <location>
        <begin position="92"/>
        <end position="304"/>
    </location>
</feature>
<dbReference type="InterPro" id="IPR015168">
    <property type="entry name" value="SsuA/THI5"/>
</dbReference>